<dbReference type="AlphaFoldDB" id="A0A645A6R3"/>
<gene>
    <name evidence="1" type="ORF">SDC9_94692</name>
</gene>
<sequence>MSWNLLLEKCKKERNDIVKFFTGKEVNDFVKEIHEKMKQEVLELKDSEILTCDFEQWADYLASKYYIEPIKLFEDNIDKTMSEAKVKRYNHWARTSSYEPEYYMIDGYRITFVIPFDGNEKLLQLKPSTFIMTSFEVASMQGPYDNSCGSFSLEFFYTAQELQEKTNVNEFVESKFKHEFENYRKMITYVNSEVEQYNKGIRSNALQLLDTRKKKATSYAALSQSLNIPMKLSSNAPNIVPLPLKHVVRQPISKPTSKPLSKDYCIADDDYRNIVNIIHNVCASMEATARTFNNTGEEEIRDFILATLGTHYVNMVTGETFRKVGKTDIHIVFENKAAFIGECKIWHGIKKFEEAIEQLFGYSTWKDTKTALIVFNKENKDFVSIQQNVLSWIKSNAKRYEVKNGNIWSCVLHREDTNTDVQVAIALYDITI</sequence>
<name>A0A645A6R3_9ZZZZ</name>
<accession>A0A645A6R3</accession>
<protein>
    <submittedName>
        <fullName evidence="1">Uncharacterized protein</fullName>
    </submittedName>
</protein>
<evidence type="ECO:0000313" key="1">
    <source>
        <dbReference type="EMBL" id="MPM47971.1"/>
    </source>
</evidence>
<dbReference type="EMBL" id="VSSQ01011900">
    <property type="protein sequence ID" value="MPM47971.1"/>
    <property type="molecule type" value="Genomic_DNA"/>
</dbReference>
<comment type="caution">
    <text evidence="1">The sequence shown here is derived from an EMBL/GenBank/DDBJ whole genome shotgun (WGS) entry which is preliminary data.</text>
</comment>
<reference evidence="1" key="1">
    <citation type="submission" date="2019-08" db="EMBL/GenBank/DDBJ databases">
        <authorList>
            <person name="Kucharzyk K."/>
            <person name="Murdoch R.W."/>
            <person name="Higgins S."/>
            <person name="Loffler F."/>
        </authorList>
    </citation>
    <scope>NUCLEOTIDE SEQUENCE</scope>
</reference>
<organism evidence="1">
    <name type="scientific">bioreactor metagenome</name>
    <dbReference type="NCBI Taxonomy" id="1076179"/>
    <lineage>
        <taxon>unclassified sequences</taxon>
        <taxon>metagenomes</taxon>
        <taxon>ecological metagenomes</taxon>
    </lineage>
</organism>
<proteinExistence type="predicted"/>